<dbReference type="OrthoDB" id="9811306at2"/>
<dbReference type="SUPFAM" id="SSF55874">
    <property type="entry name" value="ATPase domain of HSP90 chaperone/DNA topoisomerase II/histidine kinase"/>
    <property type="match status" value="1"/>
</dbReference>
<gene>
    <name evidence="10" type="ORF">EH243_00190</name>
</gene>
<dbReference type="Gene3D" id="1.20.5.1930">
    <property type="match status" value="1"/>
</dbReference>
<keyword evidence="8" id="KW-0902">Two-component regulatory system</keyword>
<dbReference type="GO" id="GO:0005524">
    <property type="term" value="F:ATP binding"/>
    <property type="evidence" value="ECO:0007669"/>
    <property type="project" value="UniProtKB-KW"/>
</dbReference>
<evidence type="ECO:0000256" key="7">
    <source>
        <dbReference type="ARBA" id="ARBA00022840"/>
    </source>
</evidence>
<dbReference type="RefSeq" id="WP_126156619.1">
    <property type="nucleotide sequence ID" value="NZ_RQXW01000001.1"/>
</dbReference>
<sequence length="386" mass="43281">MAVSMPLWLLNFPRLLREQRQQQVTRKEITYAPALSQLVIDLACSDNISHSLQHSLDHLQRYISLHLEADIYLIGMPTSDRQALLHPANIAPPMGLAAQLRYQLNEHSIQDANELRYKLPGSDLSIHALQLALDDAKNTGWVVLCFKDHLPDSTPINRLLTPVGEALGSGLNGWCRQQSRINEAISSEKAAHAAELHDSIAQILGYMRIKASRLAQQCKNTSEPELAKISEDLSHQAQCAYRQTRELIACSRLSIEQGHLVEAISQAIGEFEQRCAMVFELDNRVGTQLFTEDDSQAIFIIREALNNIVRHAHASHARVQLLRQNDGSVRIRIEDNGKGICADQARQDSFGMKIMQERAERIHANLFILPRVQGGTRIDLIIPAAK</sequence>
<dbReference type="SMART" id="SM00387">
    <property type="entry name" value="HATPase_c"/>
    <property type="match status" value="1"/>
</dbReference>
<dbReference type="Gene3D" id="3.30.565.10">
    <property type="entry name" value="Histidine kinase-like ATPase, C-terminal domain"/>
    <property type="match status" value="1"/>
</dbReference>
<dbReference type="AlphaFoldDB" id="A0A430KVA1"/>
<dbReference type="InterPro" id="IPR003594">
    <property type="entry name" value="HATPase_dom"/>
</dbReference>
<dbReference type="InterPro" id="IPR050482">
    <property type="entry name" value="Sensor_HK_TwoCompSys"/>
</dbReference>
<keyword evidence="6" id="KW-0418">Kinase</keyword>
<dbReference type="EMBL" id="RQXW01000001">
    <property type="protein sequence ID" value="RTE67409.1"/>
    <property type="molecule type" value="Genomic_DNA"/>
</dbReference>
<dbReference type="Pfam" id="PF07730">
    <property type="entry name" value="HisKA_3"/>
    <property type="match status" value="1"/>
</dbReference>
<proteinExistence type="predicted"/>
<keyword evidence="11" id="KW-1185">Reference proteome</keyword>
<evidence type="ECO:0000256" key="4">
    <source>
        <dbReference type="ARBA" id="ARBA00022679"/>
    </source>
</evidence>
<dbReference type="PANTHER" id="PTHR24421">
    <property type="entry name" value="NITRATE/NITRITE SENSOR PROTEIN NARX-RELATED"/>
    <property type="match status" value="1"/>
</dbReference>
<evidence type="ECO:0000313" key="10">
    <source>
        <dbReference type="EMBL" id="RTE67409.1"/>
    </source>
</evidence>
<dbReference type="InterPro" id="IPR011712">
    <property type="entry name" value="Sig_transdc_His_kin_sub3_dim/P"/>
</dbReference>
<evidence type="ECO:0000313" key="11">
    <source>
        <dbReference type="Proteomes" id="UP000283087"/>
    </source>
</evidence>
<dbReference type="GO" id="GO:0046983">
    <property type="term" value="F:protein dimerization activity"/>
    <property type="evidence" value="ECO:0007669"/>
    <property type="project" value="InterPro"/>
</dbReference>
<dbReference type="PANTHER" id="PTHR24421:SF10">
    <property type="entry name" value="NITRATE_NITRITE SENSOR PROTEIN NARQ"/>
    <property type="match status" value="1"/>
</dbReference>
<evidence type="ECO:0000256" key="5">
    <source>
        <dbReference type="ARBA" id="ARBA00022741"/>
    </source>
</evidence>
<evidence type="ECO:0000256" key="2">
    <source>
        <dbReference type="ARBA" id="ARBA00012438"/>
    </source>
</evidence>
<dbReference type="Proteomes" id="UP000283087">
    <property type="component" value="Unassembled WGS sequence"/>
</dbReference>
<keyword evidence="4" id="KW-0808">Transferase</keyword>
<dbReference type="EC" id="2.7.13.3" evidence="2"/>
<keyword evidence="7" id="KW-0067">ATP-binding</keyword>
<feature type="domain" description="Histidine kinase/HSP90-like ATPase" evidence="9">
    <location>
        <begin position="292"/>
        <end position="386"/>
    </location>
</feature>
<dbReference type="CDD" id="cd16917">
    <property type="entry name" value="HATPase_UhpB-NarQ-NarX-like"/>
    <property type="match status" value="1"/>
</dbReference>
<organism evidence="10 11">
    <name type="scientific">Amphritea opalescens</name>
    <dbReference type="NCBI Taxonomy" id="2490544"/>
    <lineage>
        <taxon>Bacteria</taxon>
        <taxon>Pseudomonadati</taxon>
        <taxon>Pseudomonadota</taxon>
        <taxon>Gammaproteobacteria</taxon>
        <taxon>Oceanospirillales</taxon>
        <taxon>Oceanospirillaceae</taxon>
        <taxon>Amphritea</taxon>
    </lineage>
</organism>
<keyword evidence="3" id="KW-0597">Phosphoprotein</keyword>
<evidence type="ECO:0000256" key="1">
    <source>
        <dbReference type="ARBA" id="ARBA00000085"/>
    </source>
</evidence>
<keyword evidence="5" id="KW-0547">Nucleotide-binding</keyword>
<dbReference type="GO" id="GO:0016020">
    <property type="term" value="C:membrane"/>
    <property type="evidence" value="ECO:0007669"/>
    <property type="project" value="InterPro"/>
</dbReference>
<protein>
    <recommendedName>
        <fullName evidence="2">histidine kinase</fullName>
        <ecNumber evidence="2">2.7.13.3</ecNumber>
    </recommendedName>
</protein>
<name>A0A430KVA1_9GAMM</name>
<dbReference type="Pfam" id="PF02518">
    <property type="entry name" value="HATPase_c"/>
    <property type="match status" value="1"/>
</dbReference>
<evidence type="ECO:0000256" key="3">
    <source>
        <dbReference type="ARBA" id="ARBA00022553"/>
    </source>
</evidence>
<dbReference type="GO" id="GO:0000155">
    <property type="term" value="F:phosphorelay sensor kinase activity"/>
    <property type="evidence" value="ECO:0007669"/>
    <property type="project" value="InterPro"/>
</dbReference>
<reference evidence="10 11" key="1">
    <citation type="submission" date="2018-11" db="EMBL/GenBank/DDBJ databases">
        <title>The draft genome sequence of Amphritea opalescens ANRC-JH13T.</title>
        <authorList>
            <person name="Fang Z."/>
            <person name="Zhang Y."/>
            <person name="Han X."/>
        </authorList>
    </citation>
    <scope>NUCLEOTIDE SEQUENCE [LARGE SCALE GENOMIC DNA]</scope>
    <source>
        <strain evidence="10 11">ANRC-JH13</strain>
    </source>
</reference>
<dbReference type="InterPro" id="IPR036890">
    <property type="entry name" value="HATPase_C_sf"/>
</dbReference>
<comment type="catalytic activity">
    <reaction evidence="1">
        <text>ATP + protein L-histidine = ADP + protein N-phospho-L-histidine.</text>
        <dbReference type="EC" id="2.7.13.3"/>
    </reaction>
</comment>
<evidence type="ECO:0000256" key="8">
    <source>
        <dbReference type="ARBA" id="ARBA00023012"/>
    </source>
</evidence>
<evidence type="ECO:0000256" key="6">
    <source>
        <dbReference type="ARBA" id="ARBA00022777"/>
    </source>
</evidence>
<accession>A0A430KVA1</accession>
<evidence type="ECO:0000259" key="9">
    <source>
        <dbReference type="SMART" id="SM00387"/>
    </source>
</evidence>
<comment type="caution">
    <text evidence="10">The sequence shown here is derived from an EMBL/GenBank/DDBJ whole genome shotgun (WGS) entry which is preliminary data.</text>
</comment>